<reference evidence="3" key="1">
    <citation type="journal article" date="2019" name="Int. J. Syst. Evol. Microbiol.">
        <title>The Global Catalogue of Microorganisms (GCM) 10K type strain sequencing project: providing services to taxonomists for standard genome sequencing and annotation.</title>
        <authorList>
            <consortium name="The Broad Institute Genomics Platform"/>
            <consortium name="The Broad Institute Genome Sequencing Center for Infectious Disease"/>
            <person name="Wu L."/>
            <person name="Ma J."/>
        </authorList>
    </citation>
    <scope>NUCLEOTIDE SEQUENCE [LARGE SCALE GENOMIC DNA]</scope>
    <source>
        <strain evidence="3">JCM 17695</strain>
    </source>
</reference>
<evidence type="ECO:0000313" key="2">
    <source>
        <dbReference type="EMBL" id="MFC7616680.1"/>
    </source>
</evidence>
<dbReference type="EMBL" id="JBHTEY010000004">
    <property type="protein sequence ID" value="MFC7616680.1"/>
    <property type="molecule type" value="Genomic_DNA"/>
</dbReference>
<proteinExistence type="predicted"/>
<evidence type="ECO:0000313" key="3">
    <source>
        <dbReference type="Proteomes" id="UP001596512"/>
    </source>
</evidence>
<comment type="caution">
    <text evidence="2">The sequence shown here is derived from an EMBL/GenBank/DDBJ whole genome shotgun (WGS) entry which is preliminary data.</text>
</comment>
<dbReference type="Proteomes" id="UP001596512">
    <property type="component" value="Unassembled WGS sequence"/>
</dbReference>
<keyword evidence="3" id="KW-1185">Reference proteome</keyword>
<accession>A0ABW2TS84</accession>
<name>A0ABW2TS84_9PSEU</name>
<gene>
    <name evidence="2" type="ORF">ACFQV2_27700</name>
</gene>
<evidence type="ECO:0000256" key="1">
    <source>
        <dbReference type="SAM" id="MobiDB-lite"/>
    </source>
</evidence>
<feature type="region of interest" description="Disordered" evidence="1">
    <location>
        <begin position="39"/>
        <end position="58"/>
    </location>
</feature>
<organism evidence="2 3">
    <name type="scientific">Actinokineospora soli</name>
    <dbReference type="NCBI Taxonomy" id="1048753"/>
    <lineage>
        <taxon>Bacteria</taxon>
        <taxon>Bacillati</taxon>
        <taxon>Actinomycetota</taxon>
        <taxon>Actinomycetes</taxon>
        <taxon>Pseudonocardiales</taxon>
        <taxon>Pseudonocardiaceae</taxon>
        <taxon>Actinokineospora</taxon>
    </lineage>
</organism>
<sequence>MRAEVPQDIAQDVGRVTGTDLSTVPVFRGPAVDAAAQERGLGRSRGPTRCSCPTRRGR</sequence>
<protein>
    <submittedName>
        <fullName evidence="2">Uncharacterized protein</fullName>
    </submittedName>
</protein>